<organism evidence="3 4">
    <name type="scientific">Trichococcus palustris</name>
    <dbReference type="NCBI Taxonomy" id="140314"/>
    <lineage>
        <taxon>Bacteria</taxon>
        <taxon>Bacillati</taxon>
        <taxon>Bacillota</taxon>
        <taxon>Bacilli</taxon>
        <taxon>Lactobacillales</taxon>
        <taxon>Carnobacteriaceae</taxon>
        <taxon>Trichococcus</taxon>
    </lineage>
</organism>
<evidence type="ECO:0000313" key="4">
    <source>
        <dbReference type="Proteomes" id="UP000242754"/>
    </source>
</evidence>
<keyword evidence="4" id="KW-1185">Reference proteome</keyword>
<keyword evidence="2" id="KW-0732">Signal</keyword>
<feature type="signal peptide" evidence="2">
    <location>
        <begin position="1"/>
        <end position="23"/>
    </location>
</feature>
<evidence type="ECO:0000256" key="2">
    <source>
        <dbReference type="SAM" id="SignalP"/>
    </source>
</evidence>
<sequence length="309" mass="32300">MRAVSKKRMVFLTGMLFVSSILGSCSLFQKADSSSGVSSVSASLASEPDGSSAVSSSSAKDSSGSDSEKESSSGSIPESESSAESQESGGAGTGQTTGVVLQEVADSLGESPLNLPAWLPLEPGYAFVSAKTERTTYGYFITYYETKEPIAVNAPALADSQQASPIATFEATVYVSKAAAAVAVDHHDAGQGYGPSAPPKVDLGYGISGYQDSGAGSTFLGWNEGNWLLETRQLISDGERGVSSARAVVQALETLFLPPPKDTGHIRIDYADPSVPRTTIKWQEEEVVYSIDSTKDPIAILEMAASIKK</sequence>
<evidence type="ECO:0000313" key="3">
    <source>
        <dbReference type="EMBL" id="CZQ93925.1"/>
    </source>
</evidence>
<dbReference type="Proteomes" id="UP000242754">
    <property type="component" value="Unassembled WGS sequence"/>
</dbReference>
<proteinExistence type="predicted"/>
<feature type="region of interest" description="Disordered" evidence="1">
    <location>
        <begin position="39"/>
        <end position="95"/>
    </location>
</feature>
<dbReference type="EMBL" id="FJNE01000004">
    <property type="protein sequence ID" value="CZQ93925.1"/>
    <property type="molecule type" value="Genomic_DNA"/>
</dbReference>
<evidence type="ECO:0000256" key="1">
    <source>
        <dbReference type="SAM" id="MobiDB-lite"/>
    </source>
</evidence>
<feature type="compositionally biased region" description="Low complexity" evidence="1">
    <location>
        <begin position="39"/>
        <end position="65"/>
    </location>
</feature>
<dbReference type="STRING" id="140314.SAMN04488076_10614"/>
<gene>
    <name evidence="3" type="ORF">Tpal_1707</name>
</gene>
<protein>
    <recommendedName>
        <fullName evidence="5">Lipoprotein</fullName>
    </recommendedName>
</protein>
<evidence type="ECO:0008006" key="5">
    <source>
        <dbReference type="Google" id="ProtNLM"/>
    </source>
</evidence>
<accession>A0A143YPQ1</accession>
<feature type="compositionally biased region" description="Low complexity" evidence="1">
    <location>
        <begin position="72"/>
        <end position="88"/>
    </location>
</feature>
<name>A0A143YPQ1_9LACT</name>
<dbReference type="PROSITE" id="PS51257">
    <property type="entry name" value="PROKAR_LIPOPROTEIN"/>
    <property type="match status" value="1"/>
</dbReference>
<dbReference type="AlphaFoldDB" id="A0A143YPQ1"/>
<reference evidence="3 4" key="1">
    <citation type="submission" date="2016-02" db="EMBL/GenBank/DDBJ databases">
        <authorList>
            <person name="Wen L."/>
            <person name="He K."/>
            <person name="Yang H."/>
        </authorList>
    </citation>
    <scope>NUCLEOTIDE SEQUENCE [LARGE SCALE GENOMIC DNA]</scope>
    <source>
        <strain evidence="3">Trichococcus palustris</strain>
    </source>
</reference>
<feature type="chain" id="PRO_5039067013" description="Lipoprotein" evidence="2">
    <location>
        <begin position="24"/>
        <end position="309"/>
    </location>
</feature>